<dbReference type="GO" id="GO:0005829">
    <property type="term" value="C:cytosol"/>
    <property type="evidence" value="ECO:0007669"/>
    <property type="project" value="UniProtKB-SubCell"/>
</dbReference>
<reference evidence="14" key="1">
    <citation type="submission" date="2013-10" db="EMBL/GenBank/DDBJ databases">
        <title>Genomic analysis of the causative agents of coccidiosis in chickens.</title>
        <authorList>
            <person name="Reid A.J."/>
            <person name="Blake D."/>
            <person name="Billington K."/>
            <person name="Browne H."/>
            <person name="Dunn M."/>
            <person name="Hung S."/>
            <person name="Kawahara F."/>
            <person name="Miranda-Saavedra D."/>
            <person name="Mourier T."/>
            <person name="Nagra H."/>
            <person name="Otto T.D."/>
            <person name="Rawlings N."/>
            <person name="Sanchez A."/>
            <person name="Sanders M."/>
            <person name="Subramaniam C."/>
            <person name="Tay Y."/>
            <person name="Dear P."/>
            <person name="Doerig C."/>
            <person name="Gruber A."/>
            <person name="Parkinson J."/>
            <person name="Shirley M."/>
            <person name="Wan K.L."/>
            <person name="Berriman M."/>
            <person name="Tomley F."/>
            <person name="Pain A."/>
        </authorList>
    </citation>
    <scope>NUCLEOTIDE SEQUENCE [LARGE SCALE GENOMIC DNA]</scope>
    <source>
        <strain evidence="14">Houghton</strain>
    </source>
</reference>
<comment type="subcellular location">
    <subcellularLocation>
        <location evidence="2">Cytoplasm</location>
        <location evidence="2">Cytosol</location>
    </subcellularLocation>
    <subcellularLocation>
        <location evidence="1 12">Nucleus</location>
    </subcellularLocation>
</comment>
<keyword evidence="6 12" id="KW-0747">Spliceosome</keyword>
<dbReference type="PANTHER" id="PTHR11193">
    <property type="entry name" value="SMALL NUCLEAR RIBONUCLEOPROTEIN E"/>
    <property type="match status" value="1"/>
</dbReference>
<dbReference type="SMART" id="SM00651">
    <property type="entry name" value="Sm"/>
    <property type="match status" value="1"/>
</dbReference>
<dbReference type="SUPFAM" id="SSF50182">
    <property type="entry name" value="Sm-like ribonucleoproteins"/>
    <property type="match status" value="1"/>
</dbReference>
<dbReference type="PROSITE" id="PS52002">
    <property type="entry name" value="SM"/>
    <property type="match status" value="1"/>
</dbReference>
<evidence type="ECO:0000256" key="4">
    <source>
        <dbReference type="ARBA" id="ARBA00022490"/>
    </source>
</evidence>
<dbReference type="InterPro" id="IPR010920">
    <property type="entry name" value="LSM_dom_sf"/>
</dbReference>
<dbReference type="GO" id="GO:0000387">
    <property type="term" value="P:spliceosomal snRNP assembly"/>
    <property type="evidence" value="ECO:0007669"/>
    <property type="project" value="UniProtKB-UniRule"/>
</dbReference>
<protein>
    <recommendedName>
        <fullName evidence="12">Small nuclear ribonucleoprotein E</fullName>
        <shortName evidence="12">snRNP-E</shortName>
    </recommendedName>
    <alternativeName>
        <fullName evidence="12">Sm protein E</fullName>
    </alternativeName>
</protein>
<dbReference type="CDD" id="cd01718">
    <property type="entry name" value="Sm_E"/>
    <property type="match status" value="1"/>
</dbReference>
<evidence type="ECO:0000256" key="3">
    <source>
        <dbReference type="ARBA" id="ARBA00006850"/>
    </source>
</evidence>
<comment type="function">
    <text evidence="11 12">Plays a role in pre-mRNA splicing as a core component of the spliceosomal U1, U2, U4 and U5 small nuclear ribonucleoproteins (snRNPs), the building blocks of the spliceosome.</text>
</comment>
<evidence type="ECO:0000313" key="15">
    <source>
        <dbReference type="Proteomes" id="UP000030750"/>
    </source>
</evidence>
<dbReference type="AlphaFoldDB" id="U6LX17"/>
<dbReference type="Pfam" id="PF01423">
    <property type="entry name" value="LSM"/>
    <property type="match status" value="1"/>
</dbReference>
<dbReference type="InterPro" id="IPR027078">
    <property type="entry name" value="snRNP-E"/>
</dbReference>
<evidence type="ECO:0000256" key="5">
    <source>
        <dbReference type="ARBA" id="ARBA00022664"/>
    </source>
</evidence>
<keyword evidence="7 12" id="KW-0694">RNA-binding</keyword>
<dbReference type="GO" id="GO:0003723">
    <property type="term" value="F:RNA binding"/>
    <property type="evidence" value="ECO:0007669"/>
    <property type="project" value="UniProtKB-KW"/>
</dbReference>
<comment type="similarity">
    <text evidence="3 12">Belongs to the snRNP Sm proteins family.</text>
</comment>
<dbReference type="GO" id="GO:0005686">
    <property type="term" value="C:U2 snRNP"/>
    <property type="evidence" value="ECO:0007669"/>
    <property type="project" value="UniProtKB-UniRule"/>
</dbReference>
<keyword evidence="10 12" id="KW-0687">Ribonucleoprotein</keyword>
<gene>
    <name evidence="14" type="ORF">EBH_0008730</name>
</gene>
<evidence type="ECO:0000256" key="7">
    <source>
        <dbReference type="ARBA" id="ARBA00022884"/>
    </source>
</evidence>
<organism evidence="14 15">
    <name type="scientific">Eimeria brunetti</name>
    <dbReference type="NCBI Taxonomy" id="51314"/>
    <lineage>
        <taxon>Eukaryota</taxon>
        <taxon>Sar</taxon>
        <taxon>Alveolata</taxon>
        <taxon>Apicomplexa</taxon>
        <taxon>Conoidasida</taxon>
        <taxon>Coccidia</taxon>
        <taxon>Eucoccidiorida</taxon>
        <taxon>Eimeriorina</taxon>
        <taxon>Eimeriidae</taxon>
        <taxon>Eimeria</taxon>
    </lineage>
</organism>
<evidence type="ECO:0000313" key="14">
    <source>
        <dbReference type="EMBL" id="CDJ53813.1"/>
    </source>
</evidence>
<dbReference type="GO" id="GO:0005685">
    <property type="term" value="C:U1 snRNP"/>
    <property type="evidence" value="ECO:0007669"/>
    <property type="project" value="UniProtKB-UniRule"/>
</dbReference>
<evidence type="ECO:0000259" key="13">
    <source>
        <dbReference type="PROSITE" id="PS52002"/>
    </source>
</evidence>
<keyword evidence="9 12" id="KW-0539">Nucleus</keyword>
<sequence length="98" mass="11428">MSHQMSNKKLQKIMTQPINLIFRFFTNKSRVQLWLYEQPDLRIEGRIMGFDEYMNMVLDDAEEIQLKKNTRVFVGRILLKGENISLIMSTGSSGNTAE</sequence>
<dbReference type="FunFam" id="2.30.30.100:FF:000013">
    <property type="entry name" value="Small nuclear ribonucleoprotein E"/>
    <property type="match status" value="1"/>
</dbReference>
<keyword evidence="5 12" id="KW-0507">mRNA processing</keyword>
<evidence type="ECO:0000256" key="12">
    <source>
        <dbReference type="RuleBase" id="RU365053"/>
    </source>
</evidence>
<evidence type="ECO:0000256" key="11">
    <source>
        <dbReference type="ARBA" id="ARBA00058057"/>
    </source>
</evidence>
<keyword evidence="8 12" id="KW-0508">mRNA splicing</keyword>
<keyword evidence="15" id="KW-1185">Reference proteome</keyword>
<evidence type="ECO:0000256" key="2">
    <source>
        <dbReference type="ARBA" id="ARBA00004514"/>
    </source>
</evidence>
<dbReference type="GO" id="GO:0005682">
    <property type="term" value="C:U5 snRNP"/>
    <property type="evidence" value="ECO:0007669"/>
    <property type="project" value="UniProtKB-UniRule"/>
</dbReference>
<dbReference type="GO" id="GO:0046540">
    <property type="term" value="C:U4/U6 x U5 tri-snRNP complex"/>
    <property type="evidence" value="ECO:0007669"/>
    <property type="project" value="UniProtKB-UniRule"/>
</dbReference>
<dbReference type="OrthoDB" id="25620at2759"/>
<evidence type="ECO:0000256" key="10">
    <source>
        <dbReference type="ARBA" id="ARBA00023274"/>
    </source>
</evidence>
<proteinExistence type="inferred from homology"/>
<evidence type="ECO:0000256" key="1">
    <source>
        <dbReference type="ARBA" id="ARBA00004123"/>
    </source>
</evidence>
<dbReference type="EMBL" id="HG713416">
    <property type="protein sequence ID" value="CDJ53813.1"/>
    <property type="molecule type" value="Genomic_DNA"/>
</dbReference>
<accession>U6LX17</accession>
<dbReference type="VEuPathDB" id="ToxoDB:EBH_0008730"/>
<evidence type="ECO:0000256" key="9">
    <source>
        <dbReference type="ARBA" id="ARBA00023242"/>
    </source>
</evidence>
<dbReference type="GO" id="GO:0005681">
    <property type="term" value="C:spliceosomal complex"/>
    <property type="evidence" value="ECO:0007669"/>
    <property type="project" value="UniProtKB-KW"/>
</dbReference>
<dbReference type="InterPro" id="IPR047575">
    <property type="entry name" value="Sm"/>
</dbReference>
<dbReference type="GO" id="GO:0005687">
    <property type="term" value="C:U4 snRNP"/>
    <property type="evidence" value="ECO:0007669"/>
    <property type="project" value="UniProtKB-UniRule"/>
</dbReference>
<evidence type="ECO:0000256" key="6">
    <source>
        <dbReference type="ARBA" id="ARBA00022728"/>
    </source>
</evidence>
<dbReference type="InterPro" id="IPR001163">
    <property type="entry name" value="Sm_dom_euk/arc"/>
</dbReference>
<reference evidence="14" key="2">
    <citation type="submission" date="2013-10" db="EMBL/GenBank/DDBJ databases">
        <authorList>
            <person name="Aslett M."/>
        </authorList>
    </citation>
    <scope>NUCLEOTIDE SEQUENCE [LARGE SCALE GENOMIC DNA]</scope>
    <source>
        <strain evidence="14">Houghton</strain>
    </source>
</reference>
<feature type="domain" description="Sm" evidence="13">
    <location>
        <begin position="18"/>
        <end position="93"/>
    </location>
</feature>
<keyword evidence="4" id="KW-0963">Cytoplasm</keyword>
<dbReference type="Proteomes" id="UP000030750">
    <property type="component" value="Unassembled WGS sequence"/>
</dbReference>
<evidence type="ECO:0000256" key="8">
    <source>
        <dbReference type="ARBA" id="ARBA00023187"/>
    </source>
</evidence>
<name>U6LX17_9EIME</name>
<dbReference type="Gene3D" id="2.30.30.100">
    <property type="match status" value="1"/>
</dbReference>